<dbReference type="EMBL" id="JASDAP010000007">
    <property type="protein sequence ID" value="KAK1900519.1"/>
    <property type="molecule type" value="Genomic_DNA"/>
</dbReference>
<feature type="region of interest" description="Disordered" evidence="7">
    <location>
        <begin position="118"/>
        <end position="219"/>
    </location>
</feature>
<comment type="subcellular location">
    <subcellularLocation>
        <location evidence="1 6">Endoplasmic reticulum membrane</location>
        <topology evidence="1 6">Multi-pass membrane protein</topology>
    </subcellularLocation>
</comment>
<dbReference type="GO" id="GO:0043005">
    <property type="term" value="C:neuron projection"/>
    <property type="evidence" value="ECO:0007669"/>
    <property type="project" value="TreeGrafter"/>
</dbReference>
<organism evidence="9 10">
    <name type="scientific">Dissostichus eleginoides</name>
    <name type="common">Patagonian toothfish</name>
    <name type="synonym">Dissostichus amissus</name>
    <dbReference type="NCBI Taxonomy" id="100907"/>
    <lineage>
        <taxon>Eukaryota</taxon>
        <taxon>Metazoa</taxon>
        <taxon>Chordata</taxon>
        <taxon>Craniata</taxon>
        <taxon>Vertebrata</taxon>
        <taxon>Euteleostomi</taxon>
        <taxon>Actinopterygii</taxon>
        <taxon>Neopterygii</taxon>
        <taxon>Teleostei</taxon>
        <taxon>Neoteleostei</taxon>
        <taxon>Acanthomorphata</taxon>
        <taxon>Eupercaria</taxon>
        <taxon>Perciformes</taxon>
        <taxon>Notothenioidei</taxon>
        <taxon>Nototheniidae</taxon>
        <taxon>Dissostichus</taxon>
    </lineage>
</organism>
<feature type="compositionally biased region" description="Basic and acidic residues" evidence="7">
    <location>
        <begin position="139"/>
        <end position="162"/>
    </location>
</feature>
<gene>
    <name evidence="9" type="ORF">KUDE01_001306</name>
</gene>
<keyword evidence="4 6" id="KW-1133">Transmembrane helix</keyword>
<dbReference type="Pfam" id="PF02453">
    <property type="entry name" value="Reticulon"/>
    <property type="match status" value="1"/>
</dbReference>
<dbReference type="InterPro" id="IPR046964">
    <property type="entry name" value="RTN1-4"/>
</dbReference>
<evidence type="ECO:0000256" key="2">
    <source>
        <dbReference type="ARBA" id="ARBA00022692"/>
    </source>
</evidence>
<keyword evidence="5 6" id="KW-0472">Membrane</keyword>
<feature type="compositionally biased region" description="Polar residues" evidence="7">
    <location>
        <begin position="16"/>
        <end position="25"/>
    </location>
</feature>
<dbReference type="GO" id="GO:0005789">
    <property type="term" value="C:endoplasmic reticulum membrane"/>
    <property type="evidence" value="ECO:0007669"/>
    <property type="project" value="UniProtKB-SubCell"/>
</dbReference>
<evidence type="ECO:0000256" key="7">
    <source>
        <dbReference type="SAM" id="MobiDB-lite"/>
    </source>
</evidence>
<feature type="transmembrane region" description="Helical" evidence="6">
    <location>
        <begin position="315"/>
        <end position="334"/>
    </location>
</feature>
<reference evidence="9" key="1">
    <citation type="submission" date="2023-04" db="EMBL/GenBank/DDBJ databases">
        <title>Chromosome-level genome of Chaenocephalus aceratus.</title>
        <authorList>
            <person name="Park H."/>
        </authorList>
    </citation>
    <scope>NUCLEOTIDE SEQUENCE</scope>
    <source>
        <strain evidence="9">DE</strain>
        <tissue evidence="9">Muscle</tissue>
    </source>
</reference>
<evidence type="ECO:0000256" key="4">
    <source>
        <dbReference type="ARBA" id="ARBA00022989"/>
    </source>
</evidence>
<dbReference type="InterPro" id="IPR003388">
    <property type="entry name" value="Reticulon"/>
</dbReference>
<dbReference type="Proteomes" id="UP001228049">
    <property type="component" value="Unassembled WGS sequence"/>
</dbReference>
<feature type="compositionally biased region" description="Polar residues" evidence="7">
    <location>
        <begin position="164"/>
        <end position="175"/>
    </location>
</feature>
<evidence type="ECO:0000256" key="6">
    <source>
        <dbReference type="RuleBase" id="RU210713"/>
    </source>
</evidence>
<dbReference type="PANTHER" id="PTHR45799:SF7">
    <property type="entry name" value="RETICULON"/>
    <property type="match status" value="1"/>
</dbReference>
<feature type="domain" description="Reticulon" evidence="8">
    <location>
        <begin position="275"/>
        <end position="475"/>
    </location>
</feature>
<protein>
    <recommendedName>
        <fullName evidence="6">Reticulon</fullName>
    </recommendedName>
</protein>
<accession>A0AAD9CFD8</accession>
<evidence type="ECO:0000259" key="8">
    <source>
        <dbReference type="PROSITE" id="PS50845"/>
    </source>
</evidence>
<feature type="region of interest" description="Disordered" evidence="7">
    <location>
        <begin position="13"/>
        <end position="70"/>
    </location>
</feature>
<feature type="transmembrane region" description="Helical" evidence="6">
    <location>
        <begin position="385"/>
        <end position="403"/>
    </location>
</feature>
<feature type="transmembrane region" description="Helical" evidence="6">
    <location>
        <begin position="409"/>
        <end position="427"/>
    </location>
</feature>
<evidence type="ECO:0000313" key="10">
    <source>
        <dbReference type="Proteomes" id="UP001228049"/>
    </source>
</evidence>
<dbReference type="GO" id="GO:0030182">
    <property type="term" value="P:neuron differentiation"/>
    <property type="evidence" value="ECO:0007669"/>
    <property type="project" value="TreeGrafter"/>
</dbReference>
<dbReference type="Gene3D" id="1.20.5.2480">
    <property type="match status" value="1"/>
</dbReference>
<keyword evidence="10" id="KW-1185">Reference proteome</keyword>
<evidence type="ECO:0000256" key="1">
    <source>
        <dbReference type="ARBA" id="ARBA00004477"/>
    </source>
</evidence>
<name>A0AAD9CFD8_DISEL</name>
<evidence type="ECO:0000256" key="3">
    <source>
        <dbReference type="ARBA" id="ARBA00022824"/>
    </source>
</evidence>
<feature type="compositionally biased region" description="Acidic residues" evidence="7">
    <location>
        <begin position="46"/>
        <end position="57"/>
    </location>
</feature>
<dbReference type="AlphaFoldDB" id="A0AAD9CFD8"/>
<comment type="caution">
    <text evidence="9">The sequence shown here is derived from an EMBL/GenBank/DDBJ whole genome shotgun (WGS) entry which is preliminary data.</text>
</comment>
<keyword evidence="2 6" id="KW-0812">Transmembrane</keyword>
<dbReference type="GO" id="GO:0014069">
    <property type="term" value="C:postsynaptic density"/>
    <property type="evidence" value="ECO:0007669"/>
    <property type="project" value="TreeGrafter"/>
</dbReference>
<keyword evidence="3 6" id="KW-0256">Endoplasmic reticulum</keyword>
<evidence type="ECO:0000313" key="9">
    <source>
        <dbReference type="EMBL" id="KAK1900519.1"/>
    </source>
</evidence>
<dbReference type="GO" id="GO:0071787">
    <property type="term" value="P:endoplasmic reticulum tubular network formation"/>
    <property type="evidence" value="ECO:0007669"/>
    <property type="project" value="TreeGrafter"/>
</dbReference>
<dbReference type="PANTHER" id="PTHR45799">
    <property type="entry name" value="RETICULON-LIKE PROTEIN"/>
    <property type="match status" value="1"/>
</dbReference>
<feature type="compositionally biased region" description="Polar residues" evidence="7">
    <location>
        <begin position="188"/>
        <end position="219"/>
    </location>
</feature>
<dbReference type="GO" id="GO:0007420">
    <property type="term" value="P:brain development"/>
    <property type="evidence" value="ECO:0007669"/>
    <property type="project" value="TreeGrafter"/>
</dbReference>
<evidence type="ECO:0000256" key="5">
    <source>
        <dbReference type="ARBA" id="ARBA00023136"/>
    </source>
</evidence>
<dbReference type="PROSITE" id="PS50845">
    <property type="entry name" value="RETICULON"/>
    <property type="match status" value="1"/>
</dbReference>
<sequence>MGQVLGFSHCQEYGSVASTPDSTPPCTDGGNDESELCELQTAREWSDDEEGEDDDEGLLSSSSIWGTPRQNSSELTFSYIAIAEAEAVGASRHFRRRCASRGSRTPLIRTDTLETLLDSPDVDWDPQGFLGQEEEEEASDRREQERVETSAAARREQHRLTETIRVQSIPQSLEPETQGRDAGIQRGESPSSQIQMEQSPSLLQAAASQTPESESPVTRETISVKLLTSMQPRGPASSTPAAIGQNSQEQLVSDHWFSALNLSEDFTYQNTIIAVMDVIYWKDTERTGMILTGIVVGLLSLFQLSVISVLSTVSLAVMCFTISVRIYYQVLYILNWGDGAHPFKSYLGMDISLSGEEADLYMQKAIVLAMSAVESLKGLLFVKNLWSPSSLWLLVLVYLVTYLGELSNGLTLLIISVIAVFSLPLFYRQRQEQVDNVVAQIQGKIDNFKDTLCRIAHGGGPPPDSTPGGAKPKSQ</sequence>
<proteinExistence type="predicted"/>